<dbReference type="Pfam" id="PF00970">
    <property type="entry name" value="FAD_binding_6"/>
    <property type="match status" value="1"/>
</dbReference>
<keyword evidence="11" id="KW-1185">Reference proteome</keyword>
<evidence type="ECO:0000256" key="3">
    <source>
        <dbReference type="ARBA" id="ARBA00022630"/>
    </source>
</evidence>
<evidence type="ECO:0000256" key="4">
    <source>
        <dbReference type="ARBA" id="ARBA00022827"/>
    </source>
</evidence>
<dbReference type="FunCoup" id="S7WAB2">
    <property type="interactions" value="64"/>
</dbReference>
<dbReference type="InterPro" id="IPR008333">
    <property type="entry name" value="Cbr1-like_FAD-bd_dom"/>
</dbReference>
<evidence type="ECO:0000313" key="10">
    <source>
        <dbReference type="EMBL" id="EPR79890.1"/>
    </source>
</evidence>
<dbReference type="SUPFAM" id="SSF63380">
    <property type="entry name" value="Riboflavin synthase domain-like"/>
    <property type="match status" value="1"/>
</dbReference>
<accession>S7WAB2</accession>
<evidence type="ECO:0000256" key="1">
    <source>
        <dbReference type="ARBA" id="ARBA00001974"/>
    </source>
</evidence>
<dbReference type="CDD" id="cd06183">
    <property type="entry name" value="cyt_b5_reduct_like"/>
    <property type="match status" value="1"/>
</dbReference>
<dbReference type="EMBL" id="ATCN01000080">
    <property type="protein sequence ID" value="EPR79890.1"/>
    <property type="molecule type" value="Genomic_DNA"/>
</dbReference>
<dbReference type="VEuPathDB" id="MicrosporidiaDB:SLOPH_2268"/>
<comment type="cofactor">
    <cofactor evidence="1 7">
        <name>FAD</name>
        <dbReference type="ChEBI" id="CHEBI:57692"/>
    </cofactor>
</comment>
<reference evidence="11" key="1">
    <citation type="journal article" date="2013" name="PLoS Genet.">
        <title>The genome of Spraguea lophii and the basis of host-microsporidian interactions.</title>
        <authorList>
            <person name="Campbell S.E."/>
            <person name="Williams T.A."/>
            <person name="Yousuf A."/>
            <person name="Soanes D.M."/>
            <person name="Paszkiewicz K.H."/>
            <person name="Williams B.A.P."/>
        </authorList>
    </citation>
    <scope>NUCLEOTIDE SEQUENCE [LARGE SCALE GENOMIC DNA]</scope>
    <source>
        <strain evidence="11">42_110</strain>
    </source>
</reference>
<feature type="binding site" evidence="7">
    <location>
        <position position="76"/>
    </location>
    <ligand>
        <name>FAD</name>
        <dbReference type="ChEBI" id="CHEBI:57692"/>
    </ligand>
</feature>
<dbReference type="SUPFAM" id="SSF52343">
    <property type="entry name" value="Ferredoxin reductase-like, C-terminal NADP-linked domain"/>
    <property type="match status" value="1"/>
</dbReference>
<dbReference type="STRING" id="1358809.S7WAB2"/>
<dbReference type="Gene3D" id="2.40.30.10">
    <property type="entry name" value="Translation factors"/>
    <property type="match status" value="1"/>
</dbReference>
<dbReference type="InterPro" id="IPR001834">
    <property type="entry name" value="CBR-like"/>
</dbReference>
<dbReference type="GO" id="GO:0016491">
    <property type="term" value="F:oxidoreductase activity"/>
    <property type="evidence" value="ECO:0007669"/>
    <property type="project" value="UniProtKB-KW"/>
</dbReference>
<sequence>MTEKIIFKKFLIIQKRVLNHDVFSIKVKPIDGILGEVPVSSFFYIKNDEECKRPYTPVLVENGTIKFVIKIYENGKLSNFLNEKRVGDIIDVSNVQMKLKYEKGKEKILMIAGGTGITPMLQIIQSAKANNEKTIFKVIFCNKTKNDIFLEEEIKKYSIDIIHVLEKTDGGDYKGFITEEIIKKNLDGVDFIYVCGPYMMVKNVCGNKTQKDQGEIEGMLKNIGIKKDMVYKF</sequence>
<organism evidence="10 11">
    <name type="scientific">Spraguea lophii (strain 42_110)</name>
    <name type="common">Microsporidian parasite</name>
    <dbReference type="NCBI Taxonomy" id="1358809"/>
    <lineage>
        <taxon>Eukaryota</taxon>
        <taxon>Fungi</taxon>
        <taxon>Fungi incertae sedis</taxon>
        <taxon>Microsporidia</taxon>
        <taxon>Spragueidae</taxon>
        <taxon>Spraguea</taxon>
    </lineage>
</organism>
<dbReference type="InParanoid" id="S7WAB2"/>
<evidence type="ECO:0000259" key="8">
    <source>
        <dbReference type="Pfam" id="PF00175"/>
    </source>
</evidence>
<dbReference type="Proteomes" id="UP000014978">
    <property type="component" value="Unassembled WGS sequence"/>
</dbReference>
<feature type="binding site" evidence="7">
    <location>
        <position position="53"/>
    </location>
    <ligand>
        <name>FAD</name>
        <dbReference type="ChEBI" id="CHEBI:57692"/>
    </ligand>
</feature>
<dbReference type="GO" id="GO:0005739">
    <property type="term" value="C:mitochondrion"/>
    <property type="evidence" value="ECO:0007669"/>
    <property type="project" value="TreeGrafter"/>
</dbReference>
<dbReference type="Pfam" id="PF00175">
    <property type="entry name" value="NAD_binding_1"/>
    <property type="match status" value="1"/>
</dbReference>
<feature type="binding site" evidence="7">
    <location>
        <position position="55"/>
    </location>
    <ligand>
        <name>FAD</name>
        <dbReference type="ChEBI" id="CHEBI:57692"/>
    </ligand>
</feature>
<name>S7WAB2_SPRLO</name>
<gene>
    <name evidence="10" type="ORF">SLOPH_2268</name>
</gene>
<proteinExistence type="inferred from homology"/>
<dbReference type="PANTHER" id="PTHR19370">
    <property type="entry name" value="NADH-CYTOCHROME B5 REDUCTASE"/>
    <property type="match status" value="1"/>
</dbReference>
<dbReference type="OMA" id="PVDIVYC"/>
<feature type="binding site" evidence="7">
    <location>
        <position position="78"/>
    </location>
    <ligand>
        <name>FAD</name>
        <dbReference type="ChEBI" id="CHEBI:57692"/>
    </ligand>
</feature>
<dbReference type="AlphaFoldDB" id="S7WAB2"/>
<dbReference type="PRINTS" id="PR00371">
    <property type="entry name" value="FPNCR"/>
</dbReference>
<dbReference type="OrthoDB" id="432685at2759"/>
<comment type="similarity">
    <text evidence="2">Belongs to the flavoprotein pyridine nucleotide cytochrome reductase family.</text>
</comment>
<keyword evidence="3 7" id="KW-0285">Flavoprotein</keyword>
<keyword evidence="5" id="KW-0560">Oxidoreductase</keyword>
<dbReference type="InterPro" id="IPR001709">
    <property type="entry name" value="Flavoprot_Pyr_Nucl_cyt_Rdtase"/>
</dbReference>
<evidence type="ECO:0000259" key="9">
    <source>
        <dbReference type="Pfam" id="PF00970"/>
    </source>
</evidence>
<dbReference type="PRINTS" id="PR00406">
    <property type="entry name" value="CYTB5RDTASE"/>
</dbReference>
<feature type="binding site" evidence="7">
    <location>
        <position position="70"/>
    </location>
    <ligand>
        <name>FAD</name>
        <dbReference type="ChEBI" id="CHEBI:57692"/>
    </ligand>
</feature>
<evidence type="ECO:0000256" key="2">
    <source>
        <dbReference type="ARBA" id="ARBA00006105"/>
    </source>
</evidence>
<feature type="domain" description="Flavoprotein pyridine nucleotide cytochrome reductase-like FAD-binding" evidence="9">
    <location>
        <begin position="14"/>
        <end position="101"/>
    </location>
</feature>
<keyword evidence="4 7" id="KW-0274">FAD</keyword>
<dbReference type="Gene3D" id="3.40.50.80">
    <property type="entry name" value="Nucleotide-binding domain of ferredoxin-NADP reductase (FNR) module"/>
    <property type="match status" value="1"/>
</dbReference>
<evidence type="ECO:0000256" key="5">
    <source>
        <dbReference type="ARBA" id="ARBA00023002"/>
    </source>
</evidence>
<evidence type="ECO:0000256" key="7">
    <source>
        <dbReference type="PIRSR" id="PIRSR601834-1"/>
    </source>
</evidence>
<keyword evidence="6" id="KW-0520">NAD</keyword>
<dbReference type="InterPro" id="IPR039261">
    <property type="entry name" value="FNR_nucleotide-bd"/>
</dbReference>
<feature type="binding site" evidence="7">
    <location>
        <position position="118"/>
    </location>
    <ligand>
        <name>FAD</name>
        <dbReference type="ChEBI" id="CHEBI:57692"/>
    </ligand>
</feature>
<feature type="binding site" evidence="7">
    <location>
        <position position="68"/>
    </location>
    <ligand>
        <name>FAD</name>
        <dbReference type="ChEBI" id="CHEBI:57692"/>
    </ligand>
</feature>
<feature type="binding site" evidence="7">
    <location>
        <position position="54"/>
    </location>
    <ligand>
        <name>FAD</name>
        <dbReference type="ChEBI" id="CHEBI:57692"/>
    </ligand>
</feature>
<dbReference type="HOGENOM" id="CLU_003827_9_1_1"/>
<dbReference type="InterPro" id="IPR017938">
    <property type="entry name" value="Riboflavin_synthase-like_b-brl"/>
</dbReference>
<dbReference type="PANTHER" id="PTHR19370:SF189">
    <property type="entry name" value="CYTOCHROME C MITOCHONDRIAL IMPORT FACTOR CYC2"/>
    <property type="match status" value="1"/>
</dbReference>
<protein>
    <submittedName>
        <fullName evidence="10">NADH-cytochrome b5 reductase</fullName>
    </submittedName>
</protein>
<evidence type="ECO:0000313" key="11">
    <source>
        <dbReference type="Proteomes" id="UP000014978"/>
    </source>
</evidence>
<evidence type="ECO:0000256" key="6">
    <source>
        <dbReference type="ARBA" id="ARBA00023027"/>
    </source>
</evidence>
<comment type="caution">
    <text evidence="10">The sequence shown here is derived from an EMBL/GenBank/DDBJ whole genome shotgun (WGS) entry which is preliminary data.</text>
</comment>
<feature type="domain" description="Oxidoreductase FAD/NAD(P)-binding" evidence="8">
    <location>
        <begin position="110"/>
        <end position="205"/>
    </location>
</feature>
<dbReference type="InterPro" id="IPR001433">
    <property type="entry name" value="OxRdtase_FAD/NAD-bd"/>
</dbReference>